<keyword evidence="3" id="KW-1185">Reference proteome</keyword>
<accession>A0ABS8KX35</accession>
<dbReference type="Proteomes" id="UP001198862">
    <property type="component" value="Unassembled WGS sequence"/>
</dbReference>
<protein>
    <submittedName>
        <fullName evidence="2">Helix-turn-helix domain-containing protein</fullName>
    </submittedName>
</protein>
<evidence type="ECO:0000256" key="1">
    <source>
        <dbReference type="SAM" id="MobiDB-lite"/>
    </source>
</evidence>
<feature type="region of interest" description="Disordered" evidence="1">
    <location>
        <begin position="1"/>
        <end position="41"/>
    </location>
</feature>
<evidence type="ECO:0000313" key="3">
    <source>
        <dbReference type="Proteomes" id="UP001198862"/>
    </source>
</evidence>
<dbReference type="RefSeq" id="WP_230551811.1">
    <property type="nucleotide sequence ID" value="NZ_JAJISD010000007.1"/>
</dbReference>
<feature type="compositionally biased region" description="Basic and acidic residues" evidence="1">
    <location>
        <begin position="29"/>
        <end position="41"/>
    </location>
</feature>
<comment type="caution">
    <text evidence="2">The sequence shown here is derived from an EMBL/GenBank/DDBJ whole genome shotgun (WGS) entry which is preliminary data.</text>
</comment>
<proteinExistence type="predicted"/>
<name>A0ABS8KX35_9HYPH</name>
<sequence length="124" mass="13999">MTSKQHQPERDQRHPGRRLSSGCTSTPCREMEKSAGAARPDHPIMAEILDALARARIKNDIGKQRRLVEFKDGCRYGKFGKTKAYELIAEQRIKAYKLGGKTMIDLDSVDEFHASLPRVESRAS</sequence>
<reference evidence="2 3" key="1">
    <citation type="submission" date="2021-11" db="EMBL/GenBank/DDBJ databases">
        <authorList>
            <person name="Lee D.-H."/>
            <person name="Kim S.-B."/>
        </authorList>
    </citation>
    <scope>NUCLEOTIDE SEQUENCE [LARGE SCALE GENOMIC DNA]</scope>
    <source>
        <strain evidence="2 3">KCTC 52223</strain>
    </source>
</reference>
<feature type="compositionally biased region" description="Basic and acidic residues" evidence="1">
    <location>
        <begin position="1"/>
        <end position="14"/>
    </location>
</feature>
<evidence type="ECO:0000313" key="2">
    <source>
        <dbReference type="EMBL" id="MCC8430658.1"/>
    </source>
</evidence>
<organism evidence="2 3">
    <name type="scientific">Reyranella aquatilis</name>
    <dbReference type="NCBI Taxonomy" id="2035356"/>
    <lineage>
        <taxon>Bacteria</taxon>
        <taxon>Pseudomonadati</taxon>
        <taxon>Pseudomonadota</taxon>
        <taxon>Alphaproteobacteria</taxon>
        <taxon>Hyphomicrobiales</taxon>
        <taxon>Reyranellaceae</taxon>
        <taxon>Reyranella</taxon>
    </lineage>
</organism>
<dbReference type="EMBL" id="JAJISD010000007">
    <property type="protein sequence ID" value="MCC8430658.1"/>
    <property type="molecule type" value="Genomic_DNA"/>
</dbReference>
<gene>
    <name evidence="2" type="ORF">LJ725_16935</name>
</gene>